<dbReference type="SUPFAM" id="SSF49899">
    <property type="entry name" value="Concanavalin A-like lectins/glucanases"/>
    <property type="match status" value="1"/>
</dbReference>
<organism evidence="4 5">
    <name type="scientific">Cellulomonas composti</name>
    <dbReference type="NCBI Taxonomy" id="266130"/>
    <lineage>
        <taxon>Bacteria</taxon>
        <taxon>Bacillati</taxon>
        <taxon>Actinomycetota</taxon>
        <taxon>Actinomycetes</taxon>
        <taxon>Micrococcales</taxon>
        <taxon>Cellulomonadaceae</taxon>
        <taxon>Cellulomonas</taxon>
    </lineage>
</organism>
<comment type="caution">
    <text evidence="4">The sequence shown here is derived from an EMBL/GenBank/DDBJ whole genome shotgun (WGS) entry which is preliminary data.</text>
</comment>
<evidence type="ECO:0000313" key="4">
    <source>
        <dbReference type="EMBL" id="GEL96441.1"/>
    </source>
</evidence>
<dbReference type="PANTHER" id="PTHR31151">
    <property type="entry name" value="PROLINE-TRNA LIGASE (DUF1680)"/>
    <property type="match status" value="1"/>
</dbReference>
<keyword evidence="2" id="KW-1015">Disulfide bond</keyword>
<evidence type="ECO:0000256" key="1">
    <source>
        <dbReference type="ARBA" id="ARBA00022729"/>
    </source>
</evidence>
<dbReference type="Pfam" id="PF20736">
    <property type="entry name" value="Glyco_hydro127M"/>
    <property type="match status" value="1"/>
</dbReference>
<dbReference type="InterPro" id="IPR006558">
    <property type="entry name" value="LamG-like"/>
</dbReference>
<dbReference type="Pfam" id="PF07944">
    <property type="entry name" value="Beta-AFase-like_GH127_cat"/>
    <property type="match status" value="1"/>
</dbReference>
<evidence type="ECO:0000259" key="3">
    <source>
        <dbReference type="SMART" id="SM00560"/>
    </source>
</evidence>
<dbReference type="Pfam" id="PF13385">
    <property type="entry name" value="Laminin_G_3"/>
    <property type="match status" value="1"/>
</dbReference>
<sequence>MADAGPLANTTTLKGHNGSTTLSYSYVDGVAAGTQALQLQGQTYLDLGTRTELQPQDLTASFWIKPTSWNGEQVLTWNKSTWNSDGWYVASESNSSPLVVSIGPATSGNNQPYMVTVASTDRASFMPVGAWTHLAITYDHTTKAVKIYRNGIVVDSSVRYPFGGSNGATGVLGSSASLPKTIGFNGPTYNGSYLNAALDEYRVYDEVASAAQVADVFSELGDLQALAQQDAATLNVPEQVTLGVVLPTTASGGSNVAWTSSDPDVLSSTGVVHRPDEGEPDATVTLTASVSYLGGPAVERTFVVTVPAQAAGSSTLQDSGLENLELTDDYLTNAADKEHEYLRSLSSEKFLYEWYRNVGLTPTTDSGYGGWERSDVTNFRGHAFGHYMSALAQSYSATSDETTRAALLAQIEDAVAGLTLVQDTNAAAHPDSAGYVSAFPESALDAVDGTGTTTDKVLVPWYILHKVLAGLLDIHEYVGGETGDEALDVAEQFGEYVYQRISGLADKTVMLRTEYGGMNDALYELYDVTDDAHFKTAAEAFDETALFDQLAAGTDVLSGKHANTTIPKLIGALKRYTVLTQDPEKLATLTAAEVADLESYRDAAENFWQIVVDHHTYVTGSNSQSEHFHDPDSLYEFATQQGETGDAQTAETCNEYNMLKLSRELFKLTKDVKYADYYENTFLNTVLASQNPDTGMTTYFQPMAAGYDRVYSLPFTEFWCCTGTGMESFSKLGDSIWFTDRRSVWVTMFLSSAFEYADQNVRLEQEADLPTDDTVTFHVSAIDGDEVAEGTTLRLRVPDWIVGDPTVTVNGETIAPQVEGGFVVLADVAAGDEITYRMPMKVAAVPMPDNATYVAFRYGPVVLSTSLGTWNLGTSQSVGVAVRVARVDPTAQSTLTVADGTAEQWIADVEDNLVRVDDSADGQVRFALRNLSDGADLVFTPHYRRHDERYGLYMYVESPDSAAAQERILAAKRALRDEETAIDRIVNFDNNNFEADKGLRTGGTGTSQVGVWNGRQYRDAYGPSGWFSYDLQFDPDSTTNYLRVRYYGGDVGRSFGVYVNDTLLKTVTVTNVHGSSSFYFDETLIPSSLLAIDEDTRYKTDVNGQPVLDDDGNPIPVVTVRFQSTGGLVGGVFGVYVLRTLGYDTDPALSALSFDAGRLAPAFDPATSSYTLTVPAGTEQVALSASPHTASGLVYVGGVLIDDTLPRTVPLTGEVTVVPVVAKAQDHTTSRTYTVTVERRALRTDASLAALTVDGVAVPDFAAGVHEYAVQTVSGAAVVEAVASDEAATVQVSAQGADGAYTVTVTAEDGTTTAAYRVVVSAIPPVERTPSVTTATVRSPLAYGATHRVKVAVSADGSAANGSATVTVRSGTKVKLVRAVTLVGGAATVDLGRLKVGVYGVTVAYGGTDAIAPSVKVVTTKVVQVRSKVTASLSSSTVKARTGKAFVTVAVTTSTHVVPAGKVTVRLMQDGRQLRTVTVALVDGKAKVPFGGLAKGTYGVRVGYAGTKDVLASSAGLLLLRVV</sequence>
<dbReference type="InterPro" id="IPR025883">
    <property type="entry name" value="Cadherin-like_domain"/>
</dbReference>
<keyword evidence="1" id="KW-0732">Signal</keyword>
<dbReference type="InterPro" id="IPR012878">
    <property type="entry name" value="Beta-AFase-like_GH127_cat"/>
</dbReference>
<protein>
    <recommendedName>
        <fullName evidence="3">LamG-like jellyroll fold domain-containing protein</fullName>
    </recommendedName>
</protein>
<keyword evidence="5" id="KW-1185">Reference proteome</keyword>
<gene>
    <name evidence="4" type="ORF">CCO02nite_30990</name>
</gene>
<accession>A0A511JEM1</accession>
<dbReference type="Pfam" id="PF20620">
    <property type="entry name" value="DUF6805"/>
    <property type="match status" value="1"/>
</dbReference>
<dbReference type="Proteomes" id="UP000321720">
    <property type="component" value="Unassembled WGS sequence"/>
</dbReference>
<name>A0A511JEM1_9CELL</name>
<dbReference type="Pfam" id="PF20578">
    <property type="entry name" value="aBig_2"/>
    <property type="match status" value="1"/>
</dbReference>
<dbReference type="EMBL" id="BJWG01000022">
    <property type="protein sequence ID" value="GEL96441.1"/>
    <property type="molecule type" value="Genomic_DNA"/>
</dbReference>
<evidence type="ECO:0000313" key="5">
    <source>
        <dbReference type="Proteomes" id="UP000321720"/>
    </source>
</evidence>
<evidence type="ECO:0000256" key="2">
    <source>
        <dbReference type="ARBA" id="ARBA00023157"/>
    </source>
</evidence>
<dbReference type="InterPro" id="IPR013320">
    <property type="entry name" value="ConA-like_dom_sf"/>
</dbReference>
<dbReference type="SMART" id="SM00560">
    <property type="entry name" value="LamGL"/>
    <property type="match status" value="1"/>
</dbReference>
<dbReference type="Gene3D" id="2.60.120.200">
    <property type="match status" value="1"/>
</dbReference>
<proteinExistence type="predicted"/>
<dbReference type="InterPro" id="IPR046544">
    <property type="entry name" value="GH146_SB_dom"/>
</dbReference>
<feature type="domain" description="LamG-like jellyroll fold" evidence="3">
    <location>
        <begin position="56"/>
        <end position="211"/>
    </location>
</feature>
<dbReference type="InterPro" id="IPR046780">
    <property type="entry name" value="aBig_2"/>
</dbReference>
<dbReference type="Pfam" id="PF12733">
    <property type="entry name" value="Cadherin-like"/>
    <property type="match status" value="1"/>
</dbReference>
<dbReference type="RefSeq" id="WP_186812739.1">
    <property type="nucleotide sequence ID" value="NZ_BJWG01000022.1"/>
</dbReference>
<dbReference type="InterPro" id="IPR049046">
    <property type="entry name" value="Beta-AFase-like_GH127_middle"/>
</dbReference>
<reference evidence="4 5" key="1">
    <citation type="submission" date="2019-07" db="EMBL/GenBank/DDBJ databases">
        <title>Whole genome shotgun sequence of Cellulomonas composti NBRC 100758.</title>
        <authorList>
            <person name="Hosoyama A."/>
            <person name="Uohara A."/>
            <person name="Ohji S."/>
            <person name="Ichikawa N."/>
        </authorList>
    </citation>
    <scope>NUCLEOTIDE SEQUENCE [LARGE SCALE GENOMIC DNA]</scope>
    <source>
        <strain evidence="4 5">NBRC 100758</strain>
    </source>
</reference>
<dbReference type="PANTHER" id="PTHR31151:SF0">
    <property type="entry name" value="PROLINE-TRNA LIGASE (DUF1680)"/>
    <property type="match status" value="1"/>
</dbReference>